<gene>
    <name evidence="1" type="ORF">ERS852523_00991</name>
</gene>
<dbReference type="EMBL" id="CZAW01000008">
    <property type="protein sequence ID" value="CUP24275.1"/>
    <property type="molecule type" value="Genomic_DNA"/>
</dbReference>
<sequence length="69" mass="8145">MEYSITASDIAKRIGCDRQDIYSSASYGLLIKKEYYVEITDRPLSWKKDIDLLTEYDSVRKEFLRRCGK</sequence>
<dbReference type="Proteomes" id="UP000095712">
    <property type="component" value="Unassembled WGS sequence"/>
</dbReference>
<proteinExistence type="predicted"/>
<accession>A0A174LR71</accession>
<evidence type="ECO:0000313" key="2">
    <source>
        <dbReference type="Proteomes" id="UP000095712"/>
    </source>
</evidence>
<reference evidence="1 2" key="1">
    <citation type="submission" date="2015-09" db="EMBL/GenBank/DDBJ databases">
        <authorList>
            <consortium name="Pathogen Informatics"/>
        </authorList>
    </citation>
    <scope>NUCLEOTIDE SEQUENCE [LARGE SCALE GENOMIC DNA]</scope>
    <source>
        <strain evidence="1 2">2789STDY5834911</strain>
    </source>
</reference>
<name>A0A174LR71_9FIRM</name>
<evidence type="ECO:0000313" key="1">
    <source>
        <dbReference type="EMBL" id="CUP24275.1"/>
    </source>
</evidence>
<dbReference type="AlphaFoldDB" id="A0A174LR71"/>
<protein>
    <submittedName>
        <fullName evidence="1">Uncharacterized protein</fullName>
    </submittedName>
</protein>
<organism evidence="1 2">
    <name type="scientific">Blautia wexlerae</name>
    <dbReference type="NCBI Taxonomy" id="418240"/>
    <lineage>
        <taxon>Bacteria</taxon>
        <taxon>Bacillati</taxon>
        <taxon>Bacillota</taxon>
        <taxon>Clostridia</taxon>
        <taxon>Lachnospirales</taxon>
        <taxon>Lachnospiraceae</taxon>
        <taxon>Blautia</taxon>
    </lineage>
</organism>